<organism evidence="2 3">
    <name type="scientific">Acrasis kona</name>
    <dbReference type="NCBI Taxonomy" id="1008807"/>
    <lineage>
        <taxon>Eukaryota</taxon>
        <taxon>Discoba</taxon>
        <taxon>Heterolobosea</taxon>
        <taxon>Tetramitia</taxon>
        <taxon>Eutetramitia</taxon>
        <taxon>Acrasidae</taxon>
        <taxon>Acrasis</taxon>
    </lineage>
</organism>
<name>A0AAW2ZLM2_9EUKA</name>
<evidence type="ECO:0000313" key="2">
    <source>
        <dbReference type="EMBL" id="KAL0489690.1"/>
    </source>
</evidence>
<reference evidence="2 3" key="1">
    <citation type="submission" date="2024-03" db="EMBL/GenBank/DDBJ databases">
        <title>The Acrasis kona genome and developmental transcriptomes reveal deep origins of eukaryotic multicellular pathways.</title>
        <authorList>
            <person name="Sheikh S."/>
            <person name="Fu C.-J."/>
            <person name="Brown M.W."/>
            <person name="Baldauf S.L."/>
        </authorList>
    </citation>
    <scope>NUCLEOTIDE SEQUENCE [LARGE SCALE GENOMIC DNA]</scope>
    <source>
        <strain evidence="2 3">ATCC MYA-3509</strain>
    </source>
</reference>
<dbReference type="Proteomes" id="UP001431209">
    <property type="component" value="Unassembled WGS sequence"/>
</dbReference>
<dbReference type="AlphaFoldDB" id="A0AAW2ZLM2"/>
<keyword evidence="3" id="KW-1185">Reference proteome</keyword>
<gene>
    <name evidence="2" type="ORF">AKO1_011405</name>
</gene>
<keyword evidence="1" id="KW-1133">Transmembrane helix</keyword>
<comment type="caution">
    <text evidence="2">The sequence shown here is derived from an EMBL/GenBank/DDBJ whole genome shotgun (WGS) entry which is preliminary data.</text>
</comment>
<keyword evidence="1" id="KW-0812">Transmembrane</keyword>
<evidence type="ECO:0000313" key="3">
    <source>
        <dbReference type="Proteomes" id="UP001431209"/>
    </source>
</evidence>
<feature type="transmembrane region" description="Helical" evidence="1">
    <location>
        <begin position="242"/>
        <end position="261"/>
    </location>
</feature>
<accession>A0AAW2ZLM2</accession>
<evidence type="ECO:0000256" key="1">
    <source>
        <dbReference type="SAM" id="Phobius"/>
    </source>
</evidence>
<sequence>MNQIRKYFLKREDVEASWLWFFSNNLAVLHKCYSEDFYRWIRLGDHSMKTVDMTIKNAKQTLKDLGSVDDHYKKLYEKTKSDQSISRILGVINSFKDPKAAQDKIKIIITRLYEISTKVKEWRDPVSLCTSANGDLTPFNQRNKIFGNLSSVLTPQEDEAVEVLLSHMIMNMMSNFYRRFVINVDNDSDNAAALNDRLRSDLLERSHRNKFDLEPERQVTFDKTRFDILDISTFPGVDVKNIIFTSIFVVISMVVLYHFAYQNQKK</sequence>
<proteinExistence type="predicted"/>
<protein>
    <submittedName>
        <fullName evidence="2">DNA polymerase IV</fullName>
    </submittedName>
</protein>
<dbReference type="EMBL" id="JAOPGA020001589">
    <property type="protein sequence ID" value="KAL0489690.1"/>
    <property type="molecule type" value="Genomic_DNA"/>
</dbReference>
<keyword evidence="1" id="KW-0472">Membrane</keyword>